<protein>
    <submittedName>
        <fullName evidence="2">Uncharacterized protein</fullName>
    </submittedName>
</protein>
<gene>
    <name evidence="2" type="ORF">CEXT_547981</name>
</gene>
<dbReference type="Proteomes" id="UP001054945">
    <property type="component" value="Unassembled WGS sequence"/>
</dbReference>
<dbReference type="EMBL" id="BPLR01003873">
    <property type="protein sequence ID" value="GIX89542.1"/>
    <property type="molecule type" value="Genomic_DNA"/>
</dbReference>
<organism evidence="2 3">
    <name type="scientific">Caerostris extrusa</name>
    <name type="common">Bark spider</name>
    <name type="synonym">Caerostris bankana</name>
    <dbReference type="NCBI Taxonomy" id="172846"/>
    <lineage>
        <taxon>Eukaryota</taxon>
        <taxon>Metazoa</taxon>
        <taxon>Ecdysozoa</taxon>
        <taxon>Arthropoda</taxon>
        <taxon>Chelicerata</taxon>
        <taxon>Arachnida</taxon>
        <taxon>Araneae</taxon>
        <taxon>Araneomorphae</taxon>
        <taxon>Entelegynae</taxon>
        <taxon>Araneoidea</taxon>
        <taxon>Araneidae</taxon>
        <taxon>Caerostris</taxon>
    </lineage>
</organism>
<feature type="region of interest" description="Disordered" evidence="1">
    <location>
        <begin position="35"/>
        <end position="56"/>
    </location>
</feature>
<reference evidence="2 3" key="1">
    <citation type="submission" date="2021-06" db="EMBL/GenBank/DDBJ databases">
        <title>Caerostris extrusa draft genome.</title>
        <authorList>
            <person name="Kono N."/>
            <person name="Arakawa K."/>
        </authorList>
    </citation>
    <scope>NUCLEOTIDE SEQUENCE [LARGE SCALE GENOMIC DNA]</scope>
</reference>
<evidence type="ECO:0000313" key="3">
    <source>
        <dbReference type="Proteomes" id="UP001054945"/>
    </source>
</evidence>
<evidence type="ECO:0000313" key="2">
    <source>
        <dbReference type="EMBL" id="GIX89542.1"/>
    </source>
</evidence>
<evidence type="ECO:0000256" key="1">
    <source>
        <dbReference type="SAM" id="MobiDB-lite"/>
    </source>
</evidence>
<dbReference type="AlphaFoldDB" id="A0AAV4NX80"/>
<accession>A0AAV4NX80</accession>
<comment type="caution">
    <text evidence="2">The sequence shown here is derived from an EMBL/GenBank/DDBJ whole genome shotgun (WGS) entry which is preliminary data.</text>
</comment>
<sequence length="121" mass="14714">MHPPSPESPGVYRISDFFKHRSMDRHRYRNDAVLQRPTEHEQPLAKQGTFAKARKRRRMRLIKTDRRQKGMAVVFLDDSRQHNTEPPSWCVREKFCPIFRRDDGRVRGFFISDRLRFRIFR</sequence>
<name>A0AAV4NX80_CAEEX</name>
<keyword evidence="3" id="KW-1185">Reference proteome</keyword>
<proteinExistence type="predicted"/>